<dbReference type="InterPro" id="IPR046985">
    <property type="entry name" value="IP5"/>
</dbReference>
<dbReference type="EMBL" id="AP028212">
    <property type="protein sequence ID" value="BEI87696.1"/>
    <property type="molecule type" value="Genomic_DNA"/>
</dbReference>
<accession>A0AA48KYM0</accession>
<dbReference type="InterPro" id="IPR000300">
    <property type="entry name" value="IPPc"/>
</dbReference>
<dbReference type="Gene3D" id="3.60.10.10">
    <property type="entry name" value="Endonuclease/exonuclease/phosphatase"/>
    <property type="match status" value="1"/>
</dbReference>
<name>A0AA48KYM0_9TREE</name>
<dbReference type="SUPFAM" id="SSF56219">
    <property type="entry name" value="DNase I-like"/>
    <property type="match status" value="1"/>
</dbReference>
<dbReference type="Pfam" id="PF22669">
    <property type="entry name" value="Exo_endo_phos2"/>
    <property type="match status" value="1"/>
</dbReference>
<dbReference type="KEGG" id="ccac:CcaHIS019_0104140"/>
<dbReference type="RefSeq" id="XP_060452962.1">
    <property type="nucleotide sequence ID" value="XM_060600056.1"/>
</dbReference>
<organism evidence="2 3">
    <name type="scientific">Cutaneotrichosporon cavernicola</name>
    <dbReference type="NCBI Taxonomy" id="279322"/>
    <lineage>
        <taxon>Eukaryota</taxon>
        <taxon>Fungi</taxon>
        <taxon>Dikarya</taxon>
        <taxon>Basidiomycota</taxon>
        <taxon>Agaricomycotina</taxon>
        <taxon>Tremellomycetes</taxon>
        <taxon>Trichosporonales</taxon>
        <taxon>Trichosporonaceae</taxon>
        <taxon>Cutaneotrichosporon</taxon>
    </lineage>
</organism>
<sequence length="442" mass="48517">MSSPLTIFLTTYNTGLQGSRAQEQDLSSWLIPQLHKAAAEAPTPDIYAIAVQELLPLHLGLAGLAQPVLATLTHRIQALLSAHATSVSPGKVKEQYTLVGRECRVGTALWVFARESTTAGRIGKVLRTSIGLWHLGMGNKAAVGVRLPIKRSQDGESGWESLTFISAHLEAHDHNIAARNEQYNTILSSLVFRGGDALHRLQPFQPHHTSHLFIMGDLNYRLERLAGDYPREKGELVSVERERADLVQLDTLKKEQAAGRVFGGLREGDLTRFAPTYKRVVGEVEGYSQKRIPGWTDRILIASHNDPPSLYAANAEPGLSPEGTTQILQYTSSPEVTISDHKPVHALVVLPPITHSAPYTSLSPLLAAPPPPSRTRPSARSQEDVFFWYIFGNVLDRLVGLPWCVIALLGFGNEKTGMGVSAFLAMIWGLWWSGLMEGYFSS</sequence>
<feature type="domain" description="Inositol polyphosphate-related phosphatase" evidence="1">
    <location>
        <begin position="3"/>
        <end position="356"/>
    </location>
</feature>
<dbReference type="InterPro" id="IPR036691">
    <property type="entry name" value="Endo/exonu/phosph_ase_sf"/>
</dbReference>
<dbReference type="SMART" id="SM00128">
    <property type="entry name" value="IPPc"/>
    <property type="match status" value="1"/>
</dbReference>
<dbReference type="GeneID" id="85491567"/>
<keyword evidence="3" id="KW-1185">Reference proteome</keyword>
<evidence type="ECO:0000313" key="3">
    <source>
        <dbReference type="Proteomes" id="UP001233271"/>
    </source>
</evidence>
<dbReference type="GO" id="GO:0046856">
    <property type="term" value="P:phosphatidylinositol dephosphorylation"/>
    <property type="evidence" value="ECO:0007669"/>
    <property type="project" value="InterPro"/>
</dbReference>
<dbReference type="PANTHER" id="PTHR11200:SF286">
    <property type="entry name" value="5-PHOSPHATASE, PUTATIVE (AFU_ORTHOLOGUE AFUA_5G07600)-RELATED"/>
    <property type="match status" value="1"/>
</dbReference>
<dbReference type="PANTHER" id="PTHR11200">
    <property type="entry name" value="INOSITOL 5-PHOSPHATASE"/>
    <property type="match status" value="1"/>
</dbReference>
<dbReference type="AlphaFoldDB" id="A0AA48KYM0"/>
<dbReference type="GO" id="GO:0004439">
    <property type="term" value="F:phosphatidylinositol-4,5-bisphosphate 5-phosphatase activity"/>
    <property type="evidence" value="ECO:0007669"/>
    <property type="project" value="TreeGrafter"/>
</dbReference>
<reference evidence="2" key="1">
    <citation type="journal article" date="2023" name="BMC Genomics">
        <title>Chromosome-level genome assemblies of Cutaneotrichosporon spp. (Trichosporonales, Basidiomycota) reveal imbalanced evolution between nucleotide sequences and chromosome synteny.</title>
        <authorList>
            <person name="Kobayashi Y."/>
            <person name="Kayamori A."/>
            <person name="Aoki K."/>
            <person name="Shiwa Y."/>
            <person name="Matsutani M."/>
            <person name="Fujita N."/>
            <person name="Sugita T."/>
            <person name="Iwasaki W."/>
            <person name="Tanaka N."/>
            <person name="Takashima M."/>
        </authorList>
    </citation>
    <scope>NUCLEOTIDE SEQUENCE</scope>
    <source>
        <strain evidence="2">HIS019</strain>
    </source>
</reference>
<protein>
    <recommendedName>
        <fullName evidence="1">Inositol polyphosphate-related phosphatase domain-containing protein</fullName>
    </recommendedName>
</protein>
<evidence type="ECO:0000259" key="1">
    <source>
        <dbReference type="SMART" id="SM00128"/>
    </source>
</evidence>
<evidence type="ECO:0000313" key="2">
    <source>
        <dbReference type="EMBL" id="BEI87696.1"/>
    </source>
</evidence>
<gene>
    <name evidence="2" type="ORF">CcaverHIS019_0104140</name>
</gene>
<dbReference type="Proteomes" id="UP001233271">
    <property type="component" value="Chromosome 1"/>
</dbReference>
<proteinExistence type="predicted"/>